<evidence type="ECO:0000313" key="3">
    <source>
        <dbReference type="Proteomes" id="UP000239203"/>
    </source>
</evidence>
<dbReference type="Pfam" id="PF00487">
    <property type="entry name" value="FA_desaturase"/>
    <property type="match status" value="1"/>
</dbReference>
<dbReference type="GO" id="GO:0008610">
    <property type="term" value="P:lipid biosynthetic process"/>
    <property type="evidence" value="ECO:0007669"/>
    <property type="project" value="UniProtKB-ARBA"/>
</dbReference>
<organism evidence="2 3">
    <name type="scientific">Actinokineospora auranticolor</name>
    <dbReference type="NCBI Taxonomy" id="155976"/>
    <lineage>
        <taxon>Bacteria</taxon>
        <taxon>Bacillati</taxon>
        <taxon>Actinomycetota</taxon>
        <taxon>Actinomycetes</taxon>
        <taxon>Pseudonocardiales</taxon>
        <taxon>Pseudonocardiaceae</taxon>
        <taxon>Actinokineospora</taxon>
    </lineage>
</organism>
<evidence type="ECO:0000313" key="2">
    <source>
        <dbReference type="EMBL" id="PPK65095.1"/>
    </source>
</evidence>
<accession>A0A2S6GIQ3</accession>
<dbReference type="GO" id="GO:0016020">
    <property type="term" value="C:membrane"/>
    <property type="evidence" value="ECO:0007669"/>
    <property type="project" value="TreeGrafter"/>
</dbReference>
<evidence type="ECO:0000259" key="1">
    <source>
        <dbReference type="Pfam" id="PF00487"/>
    </source>
</evidence>
<dbReference type="PANTHER" id="PTHR19353:SF19">
    <property type="entry name" value="DELTA(5) FATTY ACID DESATURASE C-RELATED"/>
    <property type="match status" value="1"/>
</dbReference>
<dbReference type="EMBL" id="PTIX01000016">
    <property type="protein sequence ID" value="PPK65095.1"/>
    <property type="molecule type" value="Genomic_DNA"/>
</dbReference>
<dbReference type="Proteomes" id="UP000239203">
    <property type="component" value="Unassembled WGS sequence"/>
</dbReference>
<feature type="domain" description="Fatty acid desaturase" evidence="1">
    <location>
        <begin position="15"/>
        <end position="84"/>
    </location>
</feature>
<protein>
    <submittedName>
        <fullName evidence="2">Fatty acid desaturase</fullName>
    </submittedName>
</protein>
<comment type="caution">
    <text evidence="2">The sequence shown here is derived from an EMBL/GenBank/DDBJ whole genome shotgun (WGS) entry which is preliminary data.</text>
</comment>
<dbReference type="InterPro" id="IPR012171">
    <property type="entry name" value="Fatty_acid_desaturase"/>
</dbReference>
<dbReference type="AlphaFoldDB" id="A0A2S6GIQ3"/>
<dbReference type="InterPro" id="IPR005804">
    <property type="entry name" value="FA_desaturase_dom"/>
</dbReference>
<sequence>MGCSFAPGHKGMPTYTDATALDFLRKQVLSSRNVRGGLWVDVALGGLNHQIEHHLLPSMPRVNLRRAQPLVREFCEQRGIEYAQCGLLGTYRHVLRHLHEVGRALRAQDAGH</sequence>
<dbReference type="GO" id="GO:0016717">
    <property type="term" value="F:oxidoreductase activity, acting on paired donors, with oxidation of a pair of donors resulting in the reduction of molecular oxygen to two molecules of water"/>
    <property type="evidence" value="ECO:0007669"/>
    <property type="project" value="TreeGrafter"/>
</dbReference>
<reference evidence="2 3" key="1">
    <citation type="submission" date="2018-02" db="EMBL/GenBank/DDBJ databases">
        <title>Genomic Encyclopedia of Archaeal and Bacterial Type Strains, Phase II (KMG-II): from individual species to whole genera.</title>
        <authorList>
            <person name="Goeker M."/>
        </authorList>
    </citation>
    <scope>NUCLEOTIDE SEQUENCE [LARGE SCALE GENOMIC DNA]</scope>
    <source>
        <strain evidence="2 3">YU 961-1</strain>
    </source>
</reference>
<dbReference type="PANTHER" id="PTHR19353">
    <property type="entry name" value="FATTY ACID DESATURASE 2"/>
    <property type="match status" value="1"/>
</dbReference>
<keyword evidence="3" id="KW-1185">Reference proteome</keyword>
<proteinExistence type="predicted"/>
<gene>
    <name evidence="2" type="ORF">CLV40_116138</name>
</gene>
<name>A0A2S6GIQ3_9PSEU</name>